<evidence type="ECO:0000313" key="2">
    <source>
        <dbReference type="EMBL" id="KAK4228609.1"/>
    </source>
</evidence>
<feature type="transmembrane region" description="Helical" evidence="1">
    <location>
        <begin position="6"/>
        <end position="25"/>
    </location>
</feature>
<accession>A0AAN7BS60</accession>
<protein>
    <recommendedName>
        <fullName evidence="4">Transmembrane protein</fullName>
    </recommendedName>
</protein>
<keyword evidence="3" id="KW-1185">Reference proteome</keyword>
<organism evidence="2 3">
    <name type="scientific">Podospora fimiseda</name>
    <dbReference type="NCBI Taxonomy" id="252190"/>
    <lineage>
        <taxon>Eukaryota</taxon>
        <taxon>Fungi</taxon>
        <taxon>Dikarya</taxon>
        <taxon>Ascomycota</taxon>
        <taxon>Pezizomycotina</taxon>
        <taxon>Sordariomycetes</taxon>
        <taxon>Sordariomycetidae</taxon>
        <taxon>Sordariales</taxon>
        <taxon>Podosporaceae</taxon>
        <taxon>Podospora</taxon>
    </lineage>
</organism>
<comment type="caution">
    <text evidence="2">The sequence shown here is derived from an EMBL/GenBank/DDBJ whole genome shotgun (WGS) entry which is preliminary data.</text>
</comment>
<dbReference type="EMBL" id="MU865317">
    <property type="protein sequence ID" value="KAK4228609.1"/>
    <property type="molecule type" value="Genomic_DNA"/>
</dbReference>
<reference evidence="2" key="2">
    <citation type="submission" date="2023-05" db="EMBL/GenBank/DDBJ databases">
        <authorList>
            <consortium name="Lawrence Berkeley National Laboratory"/>
            <person name="Steindorff A."/>
            <person name="Hensen N."/>
            <person name="Bonometti L."/>
            <person name="Westerberg I."/>
            <person name="Brannstrom I.O."/>
            <person name="Guillou S."/>
            <person name="Cros-Aarteil S."/>
            <person name="Calhoun S."/>
            <person name="Haridas S."/>
            <person name="Kuo A."/>
            <person name="Mondo S."/>
            <person name="Pangilinan J."/>
            <person name="Riley R."/>
            <person name="Labutti K."/>
            <person name="Andreopoulos B."/>
            <person name="Lipzen A."/>
            <person name="Chen C."/>
            <person name="Yanf M."/>
            <person name="Daum C."/>
            <person name="Ng V."/>
            <person name="Clum A."/>
            <person name="Ohm R."/>
            <person name="Martin F."/>
            <person name="Silar P."/>
            <person name="Natvig D."/>
            <person name="Lalanne C."/>
            <person name="Gautier V."/>
            <person name="Ament-Velasquez S.L."/>
            <person name="Kruys A."/>
            <person name="Hutchinson M.I."/>
            <person name="Powell A.J."/>
            <person name="Barry K."/>
            <person name="Miller A.N."/>
            <person name="Grigoriev I.V."/>
            <person name="Debuchy R."/>
            <person name="Gladieux P."/>
            <person name="Thoren M.H."/>
            <person name="Johannesson H."/>
        </authorList>
    </citation>
    <scope>NUCLEOTIDE SEQUENCE</scope>
    <source>
        <strain evidence="2">CBS 990.96</strain>
    </source>
</reference>
<keyword evidence="1" id="KW-0812">Transmembrane</keyword>
<dbReference type="AlphaFoldDB" id="A0AAN7BS60"/>
<dbReference type="Proteomes" id="UP001301958">
    <property type="component" value="Unassembled WGS sequence"/>
</dbReference>
<keyword evidence="1" id="KW-0472">Membrane</keyword>
<keyword evidence="1" id="KW-1133">Transmembrane helix</keyword>
<gene>
    <name evidence="2" type="ORF">QBC38DRAFT_151710</name>
</gene>
<evidence type="ECO:0008006" key="4">
    <source>
        <dbReference type="Google" id="ProtNLM"/>
    </source>
</evidence>
<evidence type="ECO:0000313" key="3">
    <source>
        <dbReference type="Proteomes" id="UP001301958"/>
    </source>
</evidence>
<sequence>MDWLGILINFLIFYSLFWWLVRLVCKSPPSRWDIAESLREKIRRGGGGVVDEGEREREREMNSVLQISWVCLEFLVSCRWMVAEESQSLVMNTENLETETIEENTAAWQVIHWRGILETCNDSSNFRDVVLPYYQGSDIFEHIHMAPMNF</sequence>
<proteinExistence type="predicted"/>
<reference evidence="2" key="1">
    <citation type="journal article" date="2023" name="Mol. Phylogenet. Evol.">
        <title>Genome-scale phylogeny and comparative genomics of the fungal order Sordariales.</title>
        <authorList>
            <person name="Hensen N."/>
            <person name="Bonometti L."/>
            <person name="Westerberg I."/>
            <person name="Brannstrom I.O."/>
            <person name="Guillou S."/>
            <person name="Cros-Aarteil S."/>
            <person name="Calhoun S."/>
            <person name="Haridas S."/>
            <person name="Kuo A."/>
            <person name="Mondo S."/>
            <person name="Pangilinan J."/>
            <person name="Riley R."/>
            <person name="LaButti K."/>
            <person name="Andreopoulos B."/>
            <person name="Lipzen A."/>
            <person name="Chen C."/>
            <person name="Yan M."/>
            <person name="Daum C."/>
            <person name="Ng V."/>
            <person name="Clum A."/>
            <person name="Steindorff A."/>
            <person name="Ohm R.A."/>
            <person name="Martin F."/>
            <person name="Silar P."/>
            <person name="Natvig D.O."/>
            <person name="Lalanne C."/>
            <person name="Gautier V."/>
            <person name="Ament-Velasquez S.L."/>
            <person name="Kruys A."/>
            <person name="Hutchinson M.I."/>
            <person name="Powell A.J."/>
            <person name="Barry K."/>
            <person name="Miller A.N."/>
            <person name="Grigoriev I.V."/>
            <person name="Debuchy R."/>
            <person name="Gladieux P."/>
            <person name="Hiltunen Thoren M."/>
            <person name="Johannesson H."/>
        </authorList>
    </citation>
    <scope>NUCLEOTIDE SEQUENCE</scope>
    <source>
        <strain evidence="2">CBS 990.96</strain>
    </source>
</reference>
<name>A0AAN7BS60_9PEZI</name>
<evidence type="ECO:0000256" key="1">
    <source>
        <dbReference type="SAM" id="Phobius"/>
    </source>
</evidence>